<keyword evidence="2" id="KW-0762">Sugar transport</keyword>
<dbReference type="AlphaFoldDB" id="A0A511ZHB0"/>
<protein>
    <submittedName>
        <fullName evidence="8">PTS cellobiose transporter subunit IIA</fullName>
    </submittedName>
</protein>
<dbReference type="Proteomes" id="UP000321558">
    <property type="component" value="Unassembled WGS sequence"/>
</dbReference>
<comment type="caution">
    <text evidence="8">The sequence shown here is derived from an EMBL/GenBank/DDBJ whole genome shotgun (WGS) entry which is preliminary data.</text>
</comment>
<feature type="binding site" evidence="6">
    <location>
        <position position="84"/>
    </location>
    <ligand>
        <name>Mg(2+)</name>
        <dbReference type="ChEBI" id="CHEBI:18420"/>
        <note>ligand shared between all trimeric partners</note>
    </ligand>
</feature>
<dbReference type="InterPro" id="IPR003188">
    <property type="entry name" value="PTS_IIA_lac/cel"/>
</dbReference>
<proteinExistence type="predicted"/>
<dbReference type="InterPro" id="IPR036542">
    <property type="entry name" value="PTS_IIA_lac/cel_sf"/>
</dbReference>
<keyword evidence="9" id="KW-1185">Reference proteome</keyword>
<dbReference type="GO" id="GO:0046872">
    <property type="term" value="F:metal ion binding"/>
    <property type="evidence" value="ECO:0007669"/>
    <property type="project" value="UniProtKB-KW"/>
</dbReference>
<evidence type="ECO:0000256" key="1">
    <source>
        <dbReference type="ARBA" id="ARBA00022448"/>
    </source>
</evidence>
<feature type="active site" description="Tele-phosphohistidine intermediate" evidence="5">
    <location>
        <position position="81"/>
    </location>
</feature>
<evidence type="ECO:0000256" key="3">
    <source>
        <dbReference type="ARBA" id="ARBA00022679"/>
    </source>
</evidence>
<dbReference type="EMBL" id="BJYM01000005">
    <property type="protein sequence ID" value="GEN86830.1"/>
    <property type="molecule type" value="Genomic_DNA"/>
</dbReference>
<dbReference type="PANTHER" id="PTHR34382:SF7">
    <property type="entry name" value="PTS SYSTEM N,N'-DIACETYLCHITOBIOSE-SPECIFIC EIIA COMPONENT"/>
    <property type="match status" value="1"/>
</dbReference>
<evidence type="ECO:0000313" key="9">
    <source>
        <dbReference type="Proteomes" id="UP000321558"/>
    </source>
</evidence>
<dbReference type="Pfam" id="PF02255">
    <property type="entry name" value="PTS_IIA"/>
    <property type="match status" value="1"/>
</dbReference>
<keyword evidence="3" id="KW-0808">Transferase</keyword>
<reference evidence="8 9" key="1">
    <citation type="submission" date="2019-07" db="EMBL/GenBank/DDBJ databases">
        <title>Whole genome shotgun sequence of Oceanobacillus sojae NBRC 105379.</title>
        <authorList>
            <person name="Hosoyama A."/>
            <person name="Uohara A."/>
            <person name="Ohji S."/>
            <person name="Ichikawa N."/>
        </authorList>
    </citation>
    <scope>NUCLEOTIDE SEQUENCE [LARGE SCALE GENOMIC DNA]</scope>
    <source>
        <strain evidence="8 9">NBRC 105379</strain>
    </source>
</reference>
<evidence type="ECO:0000256" key="5">
    <source>
        <dbReference type="PIRSR" id="PIRSR000699-1"/>
    </source>
</evidence>
<sequence>MSQHNAESLQEVSMKIILGAGDARADIQAALKDVETFKFEEAEAKLAKAKKHMSAAHSAQTETIQEEARGEAVPYSTLFTHAQDHLMTVMSEWNIARNLLKISKVFDQRIKKLESE</sequence>
<gene>
    <name evidence="8" type="ORF">OSO01_15690</name>
</gene>
<accession>A0A511ZHB0</accession>
<keyword evidence="4" id="KW-0598">Phosphotransferase system</keyword>
<comment type="cofactor">
    <cofactor evidence="6">
        <name>Mg(2+)</name>
        <dbReference type="ChEBI" id="CHEBI:18420"/>
    </cofactor>
    <text evidence="6">Binds 1 Mg(2+) ion per trimer.</text>
</comment>
<organism evidence="8 9">
    <name type="scientific">Oceanobacillus sojae</name>
    <dbReference type="NCBI Taxonomy" id="582851"/>
    <lineage>
        <taxon>Bacteria</taxon>
        <taxon>Bacillati</taxon>
        <taxon>Bacillota</taxon>
        <taxon>Bacilli</taxon>
        <taxon>Bacillales</taxon>
        <taxon>Bacillaceae</taxon>
        <taxon>Oceanobacillus</taxon>
    </lineage>
</organism>
<keyword evidence="1" id="KW-0813">Transport</keyword>
<dbReference type="Gene3D" id="1.20.58.80">
    <property type="entry name" value="Phosphotransferase system, lactose/cellobiose-type IIA subunit"/>
    <property type="match status" value="1"/>
</dbReference>
<evidence type="ECO:0000256" key="4">
    <source>
        <dbReference type="ARBA" id="ARBA00022683"/>
    </source>
</evidence>
<dbReference type="PANTHER" id="PTHR34382">
    <property type="entry name" value="PTS SYSTEM N,N'-DIACETYLCHITOBIOSE-SPECIFIC EIIA COMPONENT"/>
    <property type="match status" value="1"/>
</dbReference>
<keyword evidence="6" id="KW-0479">Metal-binding</keyword>
<dbReference type="PROSITE" id="PS51095">
    <property type="entry name" value="PTS_EIIA_TYPE_3"/>
    <property type="match status" value="1"/>
</dbReference>
<evidence type="ECO:0000256" key="6">
    <source>
        <dbReference type="PIRSR" id="PIRSR000699-2"/>
    </source>
</evidence>
<evidence type="ECO:0000256" key="2">
    <source>
        <dbReference type="ARBA" id="ARBA00022597"/>
    </source>
</evidence>
<name>A0A511ZHB0_9BACI</name>
<dbReference type="GO" id="GO:0009401">
    <property type="term" value="P:phosphoenolpyruvate-dependent sugar phosphotransferase system"/>
    <property type="evidence" value="ECO:0007669"/>
    <property type="project" value="UniProtKB-KW"/>
</dbReference>
<dbReference type="STRING" id="582851.GCA_900162665_03288"/>
<evidence type="ECO:0000313" key="8">
    <source>
        <dbReference type="EMBL" id="GEN86830.1"/>
    </source>
</evidence>
<dbReference type="SUPFAM" id="SSF46973">
    <property type="entry name" value="Enzyme IIa from lactose specific PTS, IIa-lac"/>
    <property type="match status" value="1"/>
</dbReference>
<feature type="modified residue" description="Phosphohistidine; by HPr" evidence="7">
    <location>
        <position position="81"/>
    </location>
</feature>
<dbReference type="PIRSF" id="PIRSF000699">
    <property type="entry name" value="PTS_IILac_III"/>
    <property type="match status" value="1"/>
</dbReference>
<dbReference type="RefSeq" id="WP_246145088.1">
    <property type="nucleotide sequence ID" value="NZ_BJYM01000005.1"/>
</dbReference>
<keyword evidence="6" id="KW-0460">Magnesium</keyword>
<evidence type="ECO:0000256" key="7">
    <source>
        <dbReference type="PROSITE-ProRule" id="PRU00418"/>
    </source>
</evidence>
<dbReference type="GO" id="GO:0016740">
    <property type="term" value="F:transferase activity"/>
    <property type="evidence" value="ECO:0007669"/>
    <property type="project" value="UniProtKB-KW"/>
</dbReference>